<keyword evidence="1" id="KW-0812">Transmembrane</keyword>
<reference evidence="3 4" key="1">
    <citation type="submission" date="2019-09" db="EMBL/GenBank/DDBJ databases">
        <title>Arthrobacter zafarii sp. nov., a moderately thermotolerant and halotolerant actinobacterium isolated from Cholistan desert soil of Pakistan.</title>
        <authorList>
            <person name="Amin A."/>
            <person name="Ahmed I."/>
            <person name="Khalid N."/>
            <person name="Schumann P."/>
            <person name="Busse H.J."/>
            <person name="Khan I.U."/>
            <person name="Li S."/>
            <person name="Li W.J."/>
        </authorList>
    </citation>
    <scope>NUCLEOTIDE SEQUENCE [LARGE SCALE GENOMIC DNA]</scope>
    <source>
        <strain evidence="3 4">NCCP-1664</strain>
    </source>
</reference>
<organism evidence="3 4">
    <name type="scientific">Zafaria cholistanensis</name>
    <dbReference type="NCBI Taxonomy" id="1682741"/>
    <lineage>
        <taxon>Bacteria</taxon>
        <taxon>Bacillati</taxon>
        <taxon>Actinomycetota</taxon>
        <taxon>Actinomycetes</taxon>
        <taxon>Micrococcales</taxon>
        <taxon>Micrococcaceae</taxon>
        <taxon>Zafaria</taxon>
    </lineage>
</organism>
<dbReference type="SUPFAM" id="SSF49299">
    <property type="entry name" value="PKD domain"/>
    <property type="match status" value="1"/>
</dbReference>
<sequence length="716" mass="72866">MSQDAWLHPAAISRGYRRRLRAGIATITAVGLVAAGATVVMGEVTTANTDTLKGVGPAGPYGFPVYYEDASGLKLEQCLDANEAMCDPAFLVGEGLDPERPLHIGTTAAESNWPGESFYFQSEAVADTTAGGDATLVMALEATFANEEPKDGDQVVFGRLRIRVDTPAAGTYTVTHPYGVDTFEVDTPADGINFTEDITPAPQNFGLALRSRIAPFLQSTAGPVETDTGTYLADPAVPTAVTGSPFETNFFRVTGPDGQVIAETDQFTLLGKVSTNSGIDPVSATVSEDGDGMFLNVHARAGANDAITVSGEGLAETTLAAGGADGTDYFARVPLTSVPDKVTLLNESDKPVATKTVTVTDLVTVTGAIYSTASQELVITATTSDAVESPQLSYGGQALADGRLTVSGLAIPPASVTVTSAAGGSDTAPVSVTGGALGTAEATTAIAVAPSTTLAGKEVTLDGSSSVNATSYAWAQTKGTPVTLADPSAATTTFTAPDQAAELAFTLTTRAPDGTSVVSEPVTVTVTAADQTPTAVATASTTDPLVGQNVTIDGSGSTNAARYSWTQTGGTPTAFDATAPSFTFAMPSGKAPVTFQLVVTSPNGTVSAPATVTVTAKADILAVTAAEVRTGRNEWRVAGTATITNNNTVSVWTQTATGGKGQLIGTATVEAPAAGATEGIWSVRTRNGVAPAGVTRLIVESSRGGFLKDVTFTSRR</sequence>
<dbReference type="InterPro" id="IPR022409">
    <property type="entry name" value="PKD/Chitinase_dom"/>
</dbReference>
<dbReference type="OrthoDB" id="9805017at2"/>
<gene>
    <name evidence="3" type="ORF">NCCP1664_07600</name>
</gene>
<dbReference type="EMBL" id="BKDJ01000002">
    <property type="protein sequence ID" value="GER22263.1"/>
    <property type="molecule type" value="Genomic_DNA"/>
</dbReference>
<evidence type="ECO:0000256" key="1">
    <source>
        <dbReference type="SAM" id="Phobius"/>
    </source>
</evidence>
<evidence type="ECO:0000259" key="2">
    <source>
        <dbReference type="SMART" id="SM00089"/>
    </source>
</evidence>
<keyword evidence="4" id="KW-1185">Reference proteome</keyword>
<feature type="transmembrane region" description="Helical" evidence="1">
    <location>
        <begin position="20"/>
        <end position="41"/>
    </location>
</feature>
<dbReference type="AlphaFoldDB" id="A0A5A7NMT4"/>
<comment type="caution">
    <text evidence="3">The sequence shown here is derived from an EMBL/GenBank/DDBJ whole genome shotgun (WGS) entry which is preliminary data.</text>
</comment>
<proteinExistence type="predicted"/>
<protein>
    <recommendedName>
        <fullName evidence="2">PKD/Chitinase domain-containing protein</fullName>
    </recommendedName>
</protein>
<dbReference type="GO" id="GO:0005975">
    <property type="term" value="P:carbohydrate metabolic process"/>
    <property type="evidence" value="ECO:0007669"/>
    <property type="project" value="UniProtKB-ARBA"/>
</dbReference>
<keyword evidence="1" id="KW-1133">Transmembrane helix</keyword>
<accession>A0A5A7NMT4</accession>
<dbReference type="InterPro" id="IPR035986">
    <property type="entry name" value="PKD_dom_sf"/>
</dbReference>
<evidence type="ECO:0000313" key="4">
    <source>
        <dbReference type="Proteomes" id="UP000325307"/>
    </source>
</evidence>
<evidence type="ECO:0000313" key="3">
    <source>
        <dbReference type="EMBL" id="GER22263.1"/>
    </source>
</evidence>
<dbReference type="SMART" id="SM00089">
    <property type="entry name" value="PKD"/>
    <property type="match status" value="1"/>
</dbReference>
<dbReference type="Pfam" id="PF22352">
    <property type="entry name" value="K319L-like_PKD"/>
    <property type="match status" value="1"/>
</dbReference>
<dbReference type="RefSeq" id="WP_149955890.1">
    <property type="nucleotide sequence ID" value="NZ_BKDJ01000002.1"/>
</dbReference>
<name>A0A5A7NMT4_9MICC</name>
<feature type="domain" description="PKD/Chitinase" evidence="2">
    <location>
        <begin position="534"/>
        <end position="617"/>
    </location>
</feature>
<dbReference type="InterPro" id="IPR013783">
    <property type="entry name" value="Ig-like_fold"/>
</dbReference>
<dbReference type="Gene3D" id="2.60.40.10">
    <property type="entry name" value="Immunoglobulins"/>
    <property type="match status" value="2"/>
</dbReference>
<keyword evidence="1" id="KW-0472">Membrane</keyword>
<dbReference type="Proteomes" id="UP000325307">
    <property type="component" value="Unassembled WGS sequence"/>
</dbReference>